<evidence type="ECO:0000313" key="1">
    <source>
        <dbReference type="EMBL" id="OCA76157.1"/>
    </source>
</evidence>
<comment type="caution">
    <text evidence="1">The sequence shown here is derived from an EMBL/GenBank/DDBJ whole genome shotgun (WGS) entry which is preliminary data.</text>
</comment>
<dbReference type="Proteomes" id="UP000092651">
    <property type="component" value="Unassembled WGS sequence"/>
</dbReference>
<gene>
    <name evidence="1" type="ORF">BBI01_05545</name>
</gene>
<accession>A0A1B8ZX26</accession>
<proteinExistence type="predicted"/>
<dbReference type="AlphaFoldDB" id="A0A1B8ZX26"/>
<organism evidence="1 2">
    <name type="scientific">Chryseobacterium artocarpi</name>
    <dbReference type="NCBI Taxonomy" id="1414727"/>
    <lineage>
        <taxon>Bacteria</taxon>
        <taxon>Pseudomonadati</taxon>
        <taxon>Bacteroidota</taxon>
        <taxon>Flavobacteriia</taxon>
        <taxon>Flavobacteriales</taxon>
        <taxon>Weeksellaceae</taxon>
        <taxon>Chryseobacterium group</taxon>
        <taxon>Chryseobacterium</taxon>
    </lineage>
</organism>
<protein>
    <submittedName>
        <fullName evidence="1">Uncharacterized protein</fullName>
    </submittedName>
</protein>
<reference evidence="1 2" key="1">
    <citation type="submission" date="2016-07" db="EMBL/GenBank/DDBJ databases">
        <authorList>
            <person name="Jeong J.-J."/>
            <person name="Kim D.W."/>
            <person name="Sang M.K."/>
            <person name="Choi I.-G."/>
            <person name="Kim K.D."/>
        </authorList>
    </citation>
    <scope>NUCLEOTIDE SEQUENCE [LARGE SCALE GENOMIC DNA]</scope>
    <source>
        <strain evidence="1 2">UTM-3</strain>
    </source>
</reference>
<dbReference type="EMBL" id="MAYH01000012">
    <property type="protein sequence ID" value="OCA76157.1"/>
    <property type="molecule type" value="Genomic_DNA"/>
</dbReference>
<sequence>MDNFFIWIECSTKVKIVEERWVIMLFFRFWLKPLTFLNIKSGLKPASIEFYPISRMFILLNFIHRKIKQFGEILTK</sequence>
<keyword evidence="2" id="KW-1185">Reference proteome</keyword>
<evidence type="ECO:0000313" key="2">
    <source>
        <dbReference type="Proteomes" id="UP000092651"/>
    </source>
</evidence>
<name>A0A1B8ZX26_9FLAO</name>